<keyword evidence="3 6" id="KW-0597">Phosphoprotein</keyword>
<evidence type="ECO:0000313" key="12">
    <source>
        <dbReference type="Proteomes" id="UP000261931"/>
    </source>
</evidence>
<dbReference type="Gene3D" id="3.30.565.10">
    <property type="entry name" value="Histidine kinase-like ATPase, C-terminal domain"/>
    <property type="match status" value="1"/>
</dbReference>
<feature type="domain" description="Response regulatory" evidence="8">
    <location>
        <begin position="712"/>
        <end position="829"/>
    </location>
</feature>
<dbReference type="NCBIfam" id="TIGR00229">
    <property type="entry name" value="sensory_box"/>
    <property type="match status" value="3"/>
</dbReference>
<evidence type="ECO:0000256" key="6">
    <source>
        <dbReference type="PROSITE-ProRule" id="PRU00169"/>
    </source>
</evidence>
<name>A0A372EJW5_9BURK</name>
<dbReference type="CDD" id="cd00130">
    <property type="entry name" value="PAS"/>
    <property type="match status" value="3"/>
</dbReference>
<evidence type="ECO:0000256" key="3">
    <source>
        <dbReference type="ARBA" id="ARBA00022553"/>
    </source>
</evidence>
<evidence type="ECO:0000259" key="8">
    <source>
        <dbReference type="PROSITE" id="PS50110"/>
    </source>
</evidence>
<dbReference type="Gene3D" id="3.40.50.2300">
    <property type="match status" value="1"/>
</dbReference>
<comment type="caution">
    <text evidence="11">The sequence shown here is derived from an EMBL/GenBank/DDBJ whole genome shotgun (WGS) entry which is preliminary data.</text>
</comment>
<dbReference type="InterPro" id="IPR001610">
    <property type="entry name" value="PAC"/>
</dbReference>
<dbReference type="InterPro" id="IPR001789">
    <property type="entry name" value="Sig_transdc_resp-reg_receiver"/>
</dbReference>
<evidence type="ECO:0000256" key="2">
    <source>
        <dbReference type="ARBA" id="ARBA00012438"/>
    </source>
</evidence>
<evidence type="ECO:0000259" key="10">
    <source>
        <dbReference type="PROSITE" id="PS50113"/>
    </source>
</evidence>
<dbReference type="Gene3D" id="1.10.287.130">
    <property type="match status" value="1"/>
</dbReference>
<dbReference type="Pfam" id="PF00512">
    <property type="entry name" value="HisKA"/>
    <property type="match status" value="1"/>
</dbReference>
<dbReference type="Pfam" id="PF08447">
    <property type="entry name" value="PAS_3"/>
    <property type="match status" value="2"/>
</dbReference>
<evidence type="ECO:0000256" key="1">
    <source>
        <dbReference type="ARBA" id="ARBA00000085"/>
    </source>
</evidence>
<dbReference type="PROSITE" id="PS50113">
    <property type="entry name" value="PAC"/>
    <property type="match status" value="3"/>
</dbReference>
<feature type="domain" description="PAS" evidence="9">
    <location>
        <begin position="182"/>
        <end position="258"/>
    </location>
</feature>
<evidence type="ECO:0000256" key="5">
    <source>
        <dbReference type="ARBA" id="ARBA00022777"/>
    </source>
</evidence>
<organism evidence="11 12">
    <name type="scientific">Hydrogenophaga borbori</name>
    <dbReference type="NCBI Taxonomy" id="2294117"/>
    <lineage>
        <taxon>Bacteria</taxon>
        <taxon>Pseudomonadati</taxon>
        <taxon>Pseudomonadota</taxon>
        <taxon>Betaproteobacteria</taxon>
        <taxon>Burkholderiales</taxon>
        <taxon>Comamonadaceae</taxon>
        <taxon>Hydrogenophaga</taxon>
    </lineage>
</organism>
<dbReference type="Pfam" id="PF02518">
    <property type="entry name" value="HATPase_c"/>
    <property type="match status" value="1"/>
</dbReference>
<dbReference type="InterPro" id="IPR003594">
    <property type="entry name" value="HATPase_dom"/>
</dbReference>
<dbReference type="SUPFAM" id="SSF47384">
    <property type="entry name" value="Homodimeric domain of signal transducing histidine kinase"/>
    <property type="match status" value="1"/>
</dbReference>
<dbReference type="Pfam" id="PF13426">
    <property type="entry name" value="PAS_9"/>
    <property type="match status" value="1"/>
</dbReference>
<feature type="domain" description="PAC" evidence="10">
    <location>
        <begin position="261"/>
        <end position="312"/>
    </location>
</feature>
<dbReference type="PROSITE" id="PS50109">
    <property type="entry name" value="HIS_KIN"/>
    <property type="match status" value="1"/>
</dbReference>
<dbReference type="PANTHER" id="PTHR43304">
    <property type="entry name" value="PHYTOCHROME-LIKE PROTEIN CPH1"/>
    <property type="match status" value="1"/>
</dbReference>
<dbReference type="Gene3D" id="3.30.450.20">
    <property type="entry name" value="PAS domain"/>
    <property type="match status" value="3"/>
</dbReference>
<sequence length="834" mass="92251">MSVWPWMRVSRFQAVSPWRTARRRVTCKGRPWGGSIWMKCTGPCETMPRMATPDGDFSSLFNFLPIGAYRSAPDGRMIRANEALVRFNGHDSETALIAGVGDIASEWYVDPRRRDEFRHLLERDGFVRGFVSEVYRHKTRERAWVSENAHAVRDGAGQVLHYEGTVEDITERVQQQRFLREQQERMQALADQIPGVVFSIVVRHDGTRRYRYVSSGARELLGVEPEALVDDPTLISRLLHPDEGLRLAAETQALLDGKAVLSGEFRVVTPDGVLKWVHNRSCEVYRDEEGVHRVGVLLDITEPKRMEEALHRSEALWKMALESAGDGVWDWNLVTGEEYLSDSLLSMYGYSREDFRGFAADLDERTHPDDLAAMLVARQAHFEGRIAAYRNEHRVRTRDGRWIWVLTRGAAVERDAQGRPTRLVGTHTDITEIKQAEEQQRQFEAQLRERQKMEAIGTLAGGVAHDFNNLLAAILGNLVLAREDVGPEHPAQESLAEINRAAIRARQLVQQILTFSRRQAQTMERQALLPLVDEALRLMRTLLPAGVRLDTRLSPAPLYVMADGTQVQQVLMNLCSNAWQAFSGRAGEITVALGPESVDAARALRLGGMGPGDYACLSVADNGPGMDADTRRRVFEPFFTTKPPGEGTGLGLAVVHGIVKAHKGTITLDSTPGQGTRFDVYLPLAAGDGAPVAPLPAARTDPAPLHALSGRHVLYVDDYEALVGLVQRLLGRHGVRVTPFASGETALDWLKAHPDEPADLLVTDQNMPGLSGLDVARAVRLLRPALRVAIVSGQVNEWLVSEAAAAGVHEVLSKQDSMDALALAIRELLAAAPA</sequence>
<protein>
    <recommendedName>
        <fullName evidence="2">histidine kinase</fullName>
        <ecNumber evidence="2">2.7.13.3</ecNumber>
    </recommendedName>
</protein>
<dbReference type="AlphaFoldDB" id="A0A372EJW5"/>
<evidence type="ECO:0000259" key="9">
    <source>
        <dbReference type="PROSITE" id="PS50112"/>
    </source>
</evidence>
<dbReference type="PRINTS" id="PR00344">
    <property type="entry name" value="BCTRLSENSOR"/>
</dbReference>
<dbReference type="Proteomes" id="UP000261931">
    <property type="component" value="Unassembled WGS sequence"/>
</dbReference>
<evidence type="ECO:0000313" key="11">
    <source>
        <dbReference type="EMBL" id="RFP79203.1"/>
    </source>
</evidence>
<accession>A0A372EJW5</accession>
<dbReference type="SUPFAM" id="SSF52172">
    <property type="entry name" value="CheY-like"/>
    <property type="match status" value="1"/>
</dbReference>
<feature type="domain" description="Histidine kinase" evidence="7">
    <location>
        <begin position="462"/>
        <end position="686"/>
    </location>
</feature>
<dbReference type="GO" id="GO:0000155">
    <property type="term" value="F:phosphorelay sensor kinase activity"/>
    <property type="evidence" value="ECO:0007669"/>
    <property type="project" value="InterPro"/>
</dbReference>
<evidence type="ECO:0000259" key="7">
    <source>
        <dbReference type="PROSITE" id="PS50109"/>
    </source>
</evidence>
<feature type="modified residue" description="4-aspartylphosphate" evidence="6">
    <location>
        <position position="764"/>
    </location>
</feature>
<dbReference type="Pfam" id="PF00072">
    <property type="entry name" value="Response_reg"/>
    <property type="match status" value="1"/>
</dbReference>
<dbReference type="PROSITE" id="PS50110">
    <property type="entry name" value="RESPONSE_REGULATORY"/>
    <property type="match status" value="1"/>
</dbReference>
<dbReference type="SUPFAM" id="SSF55874">
    <property type="entry name" value="ATPase domain of HSP90 chaperone/DNA topoisomerase II/histidine kinase"/>
    <property type="match status" value="1"/>
</dbReference>
<dbReference type="SMART" id="SM00448">
    <property type="entry name" value="REC"/>
    <property type="match status" value="1"/>
</dbReference>
<dbReference type="SMART" id="SM00091">
    <property type="entry name" value="PAS"/>
    <property type="match status" value="3"/>
</dbReference>
<keyword evidence="4" id="KW-0808">Transferase</keyword>
<comment type="catalytic activity">
    <reaction evidence="1">
        <text>ATP + protein L-histidine = ADP + protein N-phospho-L-histidine.</text>
        <dbReference type="EC" id="2.7.13.3"/>
    </reaction>
</comment>
<dbReference type="InterPro" id="IPR003661">
    <property type="entry name" value="HisK_dim/P_dom"/>
</dbReference>
<evidence type="ECO:0000256" key="4">
    <source>
        <dbReference type="ARBA" id="ARBA00022679"/>
    </source>
</evidence>
<dbReference type="SUPFAM" id="SSF55785">
    <property type="entry name" value="PYP-like sensor domain (PAS domain)"/>
    <property type="match status" value="3"/>
</dbReference>
<keyword evidence="5" id="KW-0418">Kinase</keyword>
<dbReference type="InterPro" id="IPR013655">
    <property type="entry name" value="PAS_fold_3"/>
</dbReference>
<dbReference type="InterPro" id="IPR036890">
    <property type="entry name" value="HATPase_C_sf"/>
</dbReference>
<gene>
    <name evidence="11" type="ORF">DY262_09475</name>
</gene>
<dbReference type="InterPro" id="IPR052162">
    <property type="entry name" value="Sensor_kinase/Photoreceptor"/>
</dbReference>
<feature type="domain" description="PAC" evidence="10">
    <location>
        <begin position="128"/>
        <end position="181"/>
    </location>
</feature>
<reference evidence="11 12" key="1">
    <citation type="submission" date="2018-08" db="EMBL/GenBank/DDBJ databases">
        <title>Hydrogenophaga sp. LA-38 isolated from sludge.</title>
        <authorList>
            <person name="Im W.-T."/>
        </authorList>
    </citation>
    <scope>NUCLEOTIDE SEQUENCE [LARGE SCALE GENOMIC DNA]</scope>
    <source>
        <strain evidence="11 12">LA-38</strain>
    </source>
</reference>
<dbReference type="PANTHER" id="PTHR43304:SF1">
    <property type="entry name" value="PAC DOMAIN-CONTAINING PROTEIN"/>
    <property type="match status" value="1"/>
</dbReference>
<dbReference type="CDD" id="cd00156">
    <property type="entry name" value="REC"/>
    <property type="match status" value="1"/>
</dbReference>
<dbReference type="SMART" id="SM00387">
    <property type="entry name" value="HATPase_c"/>
    <property type="match status" value="1"/>
</dbReference>
<dbReference type="SMART" id="SM00388">
    <property type="entry name" value="HisKA"/>
    <property type="match status" value="1"/>
</dbReference>
<dbReference type="InterPro" id="IPR011006">
    <property type="entry name" value="CheY-like_superfamily"/>
</dbReference>
<dbReference type="PROSITE" id="PS50112">
    <property type="entry name" value="PAS"/>
    <property type="match status" value="2"/>
</dbReference>
<feature type="domain" description="PAS" evidence="9">
    <location>
        <begin position="313"/>
        <end position="385"/>
    </location>
</feature>
<dbReference type="InterPro" id="IPR005467">
    <property type="entry name" value="His_kinase_dom"/>
</dbReference>
<dbReference type="EC" id="2.7.13.3" evidence="2"/>
<proteinExistence type="predicted"/>
<dbReference type="EMBL" id="QVLS01000005">
    <property type="protein sequence ID" value="RFP79203.1"/>
    <property type="molecule type" value="Genomic_DNA"/>
</dbReference>
<dbReference type="InterPro" id="IPR000700">
    <property type="entry name" value="PAS-assoc_C"/>
</dbReference>
<feature type="domain" description="PAC" evidence="10">
    <location>
        <begin position="389"/>
        <end position="442"/>
    </location>
</feature>
<dbReference type="InterPro" id="IPR036097">
    <property type="entry name" value="HisK_dim/P_sf"/>
</dbReference>
<dbReference type="CDD" id="cd00082">
    <property type="entry name" value="HisKA"/>
    <property type="match status" value="1"/>
</dbReference>
<dbReference type="InterPro" id="IPR004358">
    <property type="entry name" value="Sig_transdc_His_kin-like_C"/>
</dbReference>
<keyword evidence="12" id="KW-1185">Reference proteome</keyword>
<dbReference type="SMART" id="SM00086">
    <property type="entry name" value="PAC"/>
    <property type="match status" value="3"/>
</dbReference>
<dbReference type="InterPro" id="IPR000014">
    <property type="entry name" value="PAS"/>
</dbReference>
<dbReference type="InterPro" id="IPR035965">
    <property type="entry name" value="PAS-like_dom_sf"/>
</dbReference>